<reference evidence="1" key="1">
    <citation type="submission" date="2022-12" db="EMBL/GenBank/DDBJ databases">
        <authorList>
            <person name="Wang J."/>
        </authorList>
    </citation>
    <scope>NUCLEOTIDE SEQUENCE</scope>
    <source>
        <strain evidence="1">HY-45-18</strain>
    </source>
</reference>
<dbReference type="SUPFAM" id="SSF69318">
    <property type="entry name" value="Integrin alpha N-terminal domain"/>
    <property type="match status" value="1"/>
</dbReference>
<dbReference type="RefSeq" id="WP_268040628.1">
    <property type="nucleotide sequence ID" value="NZ_JAPQER010000002.1"/>
</dbReference>
<name>A0ABT4CX91_9CLOT</name>
<sequence>MSNSHKTRKPNSFFQNKYLLDTKLGDVNGDKIPDKVSLYGNKPDGPEGIFADNITVVIRDGKTKNLYTILLKINSGYNPTIFLGNFTSDKANDILISIDSGGSGGYGFFYVYSFLNNQTQKLFDFELFNDYYLYDVIYKDNYQVEVISKTLNKKFTIDIRNKGDSYLMQIYNENGTLKSPICGQVSAINELYPIDFQRNGVYDLYSIQRIIGIYNADTLGFVQTHLRWNGQRFVAVNLNQFVAIPGTNL</sequence>
<dbReference type="EMBL" id="JAPQER010000002">
    <property type="protein sequence ID" value="MCY6483611.1"/>
    <property type="molecule type" value="Genomic_DNA"/>
</dbReference>
<proteinExistence type="predicted"/>
<accession>A0ABT4CX91</accession>
<organism evidence="1 2">
    <name type="scientific">Clostridium aestuarii</name>
    <dbReference type="NCBI Taxonomy" id="338193"/>
    <lineage>
        <taxon>Bacteria</taxon>
        <taxon>Bacillati</taxon>
        <taxon>Bacillota</taxon>
        <taxon>Clostridia</taxon>
        <taxon>Eubacteriales</taxon>
        <taxon>Clostridiaceae</taxon>
        <taxon>Clostridium</taxon>
    </lineage>
</organism>
<dbReference type="InterPro" id="IPR028994">
    <property type="entry name" value="Integrin_alpha_N"/>
</dbReference>
<keyword evidence="2" id="KW-1185">Reference proteome</keyword>
<dbReference type="Proteomes" id="UP001078443">
    <property type="component" value="Unassembled WGS sequence"/>
</dbReference>
<protein>
    <submittedName>
        <fullName evidence="1">VCBS repeat-containing protein</fullName>
    </submittedName>
</protein>
<evidence type="ECO:0000313" key="2">
    <source>
        <dbReference type="Proteomes" id="UP001078443"/>
    </source>
</evidence>
<evidence type="ECO:0000313" key="1">
    <source>
        <dbReference type="EMBL" id="MCY6483611.1"/>
    </source>
</evidence>
<gene>
    <name evidence="1" type="ORF">OW763_04490</name>
</gene>
<comment type="caution">
    <text evidence="1">The sequence shown here is derived from an EMBL/GenBank/DDBJ whole genome shotgun (WGS) entry which is preliminary data.</text>
</comment>